<comment type="caution">
    <text evidence="10">The sequence shown here is derived from an EMBL/GenBank/DDBJ whole genome shotgun (WGS) entry which is preliminary data.</text>
</comment>
<evidence type="ECO:0000256" key="1">
    <source>
        <dbReference type="ARBA" id="ARBA00001947"/>
    </source>
</evidence>
<dbReference type="GO" id="GO:0016491">
    <property type="term" value="F:oxidoreductase activity"/>
    <property type="evidence" value="ECO:0007669"/>
    <property type="project" value="UniProtKB-KW"/>
</dbReference>
<accession>A0A917LZR9</accession>
<evidence type="ECO:0000256" key="7">
    <source>
        <dbReference type="RuleBase" id="RU361277"/>
    </source>
</evidence>
<comment type="cofactor">
    <cofactor evidence="1 7">
        <name>Zn(2+)</name>
        <dbReference type="ChEBI" id="CHEBI:29105"/>
    </cofactor>
</comment>
<organism evidence="10 11">
    <name type="scientific">Virgibacillus oceani</name>
    <dbReference type="NCBI Taxonomy" id="1479511"/>
    <lineage>
        <taxon>Bacteria</taxon>
        <taxon>Bacillati</taxon>
        <taxon>Bacillota</taxon>
        <taxon>Bacilli</taxon>
        <taxon>Bacillales</taxon>
        <taxon>Bacillaceae</taxon>
        <taxon>Virgibacillus</taxon>
    </lineage>
</organism>
<protein>
    <submittedName>
        <fullName evidence="10">Zinc-type alcohol dehydrogenase-like protein YycR</fullName>
    </submittedName>
</protein>
<dbReference type="Proteomes" id="UP000622860">
    <property type="component" value="Unassembled WGS sequence"/>
</dbReference>
<evidence type="ECO:0000259" key="9">
    <source>
        <dbReference type="Pfam" id="PF08240"/>
    </source>
</evidence>
<keyword evidence="4 7" id="KW-0862">Zinc</keyword>
<name>A0A917LZR9_9BACI</name>
<evidence type="ECO:0000313" key="10">
    <source>
        <dbReference type="EMBL" id="GGG68024.1"/>
    </source>
</evidence>
<keyword evidence="5" id="KW-0560">Oxidoreductase</keyword>
<evidence type="ECO:0000256" key="3">
    <source>
        <dbReference type="ARBA" id="ARBA00022723"/>
    </source>
</evidence>
<dbReference type="InterPro" id="IPR013154">
    <property type="entry name" value="ADH-like_N"/>
</dbReference>
<dbReference type="Pfam" id="PF00107">
    <property type="entry name" value="ADH_zinc_N"/>
    <property type="match status" value="1"/>
</dbReference>
<dbReference type="PROSITE" id="PS00059">
    <property type="entry name" value="ADH_ZINC"/>
    <property type="match status" value="1"/>
</dbReference>
<keyword evidence="6" id="KW-0520">NAD</keyword>
<keyword evidence="11" id="KW-1185">Reference proteome</keyword>
<dbReference type="Gene3D" id="3.40.50.720">
    <property type="entry name" value="NAD(P)-binding Rossmann-like Domain"/>
    <property type="match status" value="1"/>
</dbReference>
<sequence length="405" mass="42630">MAGNRGVVYVKPGEVAVRDIHYPDLVLRDGPGVNPLNVGRKCNHGVIVKVVTTNICGSDQHMVRGRTTAPSGLVLGHEITGEVIEVGSDVEFIQKGDLVSVPFNIACGRCRSCKNQDTHICENVNPDRPGSAYGYVDMGGWVGGQSEYVMVPYADFQLLKFPDKDQAMEKILDLTMLSDIFPTGYHGAVSAGVKPGSTVYVAGAGPVGLAAAHSAQLLGASVVIVGDLNEERLAQARSFGCETVNLRKHADLGEQIEQILGVPEVDCAVDAVGFEASGHGEGAGEAPATVLNSIMTATRAGGRLGIPGLYVTGDPGAIDEDAKEGTLKIRLGLGWAKAHTFVTGQTPVMKYHRDLMNSILSGRAQIAKAVNATLISLDQAPAGYQEFDGGASKKFVIDPHGMVRS</sequence>
<dbReference type="NCBIfam" id="TIGR02819">
    <property type="entry name" value="fdhA_non_GSH"/>
    <property type="match status" value="1"/>
</dbReference>
<evidence type="ECO:0000256" key="5">
    <source>
        <dbReference type="ARBA" id="ARBA00023002"/>
    </source>
</evidence>
<dbReference type="Pfam" id="PF08240">
    <property type="entry name" value="ADH_N"/>
    <property type="match status" value="1"/>
</dbReference>
<keyword evidence="3 7" id="KW-0479">Metal-binding</keyword>
<dbReference type="Gene3D" id="3.90.180.10">
    <property type="entry name" value="Medium-chain alcohol dehydrogenases, catalytic domain"/>
    <property type="match status" value="1"/>
</dbReference>
<dbReference type="InterPro" id="IPR002328">
    <property type="entry name" value="ADH_Zn_CS"/>
</dbReference>
<dbReference type="AlphaFoldDB" id="A0A917LZR9"/>
<evidence type="ECO:0000256" key="4">
    <source>
        <dbReference type="ARBA" id="ARBA00022833"/>
    </source>
</evidence>
<dbReference type="PANTHER" id="PTHR42813:SF3">
    <property type="entry name" value="GLUTATHIONE-INDEPENDENT FORMALDEHYDE DEHYDROGENASE"/>
    <property type="match status" value="1"/>
</dbReference>
<dbReference type="EMBL" id="BMFR01000002">
    <property type="protein sequence ID" value="GGG68024.1"/>
    <property type="molecule type" value="Genomic_DNA"/>
</dbReference>
<dbReference type="GO" id="GO:0008270">
    <property type="term" value="F:zinc ion binding"/>
    <property type="evidence" value="ECO:0007669"/>
    <property type="project" value="InterPro"/>
</dbReference>
<reference evidence="10" key="2">
    <citation type="submission" date="2020-09" db="EMBL/GenBank/DDBJ databases">
        <authorList>
            <person name="Sun Q."/>
            <person name="Zhou Y."/>
        </authorList>
    </citation>
    <scope>NUCLEOTIDE SEQUENCE</scope>
    <source>
        <strain evidence="10">CGMCC 1.12754</strain>
    </source>
</reference>
<evidence type="ECO:0000256" key="6">
    <source>
        <dbReference type="ARBA" id="ARBA00023027"/>
    </source>
</evidence>
<gene>
    <name evidence="10" type="primary">yycR</name>
    <name evidence="10" type="ORF">GCM10011398_09790</name>
</gene>
<proteinExistence type="inferred from homology"/>
<dbReference type="SUPFAM" id="SSF50129">
    <property type="entry name" value="GroES-like"/>
    <property type="match status" value="1"/>
</dbReference>
<dbReference type="CDD" id="cd08282">
    <property type="entry name" value="PFDH_like"/>
    <property type="match status" value="1"/>
</dbReference>
<reference evidence="10" key="1">
    <citation type="journal article" date="2014" name="Int. J. Syst. Evol. Microbiol.">
        <title>Complete genome sequence of Corynebacterium casei LMG S-19264T (=DSM 44701T), isolated from a smear-ripened cheese.</title>
        <authorList>
            <consortium name="US DOE Joint Genome Institute (JGI-PGF)"/>
            <person name="Walter F."/>
            <person name="Albersmeier A."/>
            <person name="Kalinowski J."/>
            <person name="Ruckert C."/>
        </authorList>
    </citation>
    <scope>NUCLEOTIDE SEQUENCE</scope>
    <source>
        <strain evidence="10">CGMCC 1.12754</strain>
    </source>
</reference>
<evidence type="ECO:0000256" key="2">
    <source>
        <dbReference type="ARBA" id="ARBA00008072"/>
    </source>
</evidence>
<evidence type="ECO:0000313" key="11">
    <source>
        <dbReference type="Proteomes" id="UP000622860"/>
    </source>
</evidence>
<dbReference type="InterPro" id="IPR011032">
    <property type="entry name" value="GroES-like_sf"/>
</dbReference>
<dbReference type="PANTHER" id="PTHR42813">
    <property type="entry name" value="ZINC-TYPE ALCOHOL DEHYDROGENASE-LIKE"/>
    <property type="match status" value="1"/>
</dbReference>
<dbReference type="RefSeq" id="WP_188454221.1">
    <property type="nucleotide sequence ID" value="NZ_BMFR01000002.1"/>
</dbReference>
<comment type="similarity">
    <text evidence="2 7">Belongs to the zinc-containing alcohol dehydrogenase family.</text>
</comment>
<dbReference type="InterPro" id="IPR013149">
    <property type="entry name" value="ADH-like_C"/>
</dbReference>
<dbReference type="SUPFAM" id="SSF51735">
    <property type="entry name" value="NAD(P)-binding Rossmann-fold domains"/>
    <property type="match status" value="1"/>
</dbReference>
<feature type="domain" description="Alcohol dehydrogenase-like C-terminal" evidence="8">
    <location>
        <begin position="206"/>
        <end position="274"/>
    </location>
</feature>
<feature type="domain" description="Alcohol dehydrogenase-like N-terminal" evidence="9">
    <location>
        <begin position="44"/>
        <end position="162"/>
    </location>
</feature>
<dbReference type="InterPro" id="IPR014184">
    <property type="entry name" value="HCHO_DH_non_GSH"/>
</dbReference>
<evidence type="ECO:0000259" key="8">
    <source>
        <dbReference type="Pfam" id="PF00107"/>
    </source>
</evidence>
<dbReference type="InterPro" id="IPR036291">
    <property type="entry name" value="NAD(P)-bd_dom_sf"/>
</dbReference>